<keyword evidence="1" id="KW-0732">Signal</keyword>
<evidence type="ECO:0000313" key="3">
    <source>
        <dbReference type="Proteomes" id="UP000245207"/>
    </source>
</evidence>
<dbReference type="OrthoDB" id="10630332at2759"/>
<evidence type="ECO:0000313" key="2">
    <source>
        <dbReference type="EMBL" id="PWA44472.1"/>
    </source>
</evidence>
<dbReference type="GO" id="GO:0003964">
    <property type="term" value="F:RNA-directed DNA polymerase activity"/>
    <property type="evidence" value="ECO:0007669"/>
    <property type="project" value="UniProtKB-KW"/>
</dbReference>
<gene>
    <name evidence="2" type="ORF">CTI12_AA526130</name>
</gene>
<evidence type="ECO:0000256" key="1">
    <source>
        <dbReference type="SAM" id="SignalP"/>
    </source>
</evidence>
<sequence length="155" mass="18271">MRRLLVLFLTVMPSFEPYRITDHCPAVLKLPLQDKPKPKPFKFSNYIVHKLNFRTVVEEGWSTEISGHKLFRVVKKLRQLKKPLRKLMWSSGNLHDRVVNLWCKLDAAQIKLDSNPHSNELREDESHLLKAFNDALLDEERFLGQKSKIEWLRVG</sequence>
<name>A0A2U1L649_ARTAN</name>
<organism evidence="2 3">
    <name type="scientific">Artemisia annua</name>
    <name type="common">Sweet wormwood</name>
    <dbReference type="NCBI Taxonomy" id="35608"/>
    <lineage>
        <taxon>Eukaryota</taxon>
        <taxon>Viridiplantae</taxon>
        <taxon>Streptophyta</taxon>
        <taxon>Embryophyta</taxon>
        <taxon>Tracheophyta</taxon>
        <taxon>Spermatophyta</taxon>
        <taxon>Magnoliopsida</taxon>
        <taxon>eudicotyledons</taxon>
        <taxon>Gunneridae</taxon>
        <taxon>Pentapetalae</taxon>
        <taxon>asterids</taxon>
        <taxon>campanulids</taxon>
        <taxon>Asterales</taxon>
        <taxon>Asteraceae</taxon>
        <taxon>Asteroideae</taxon>
        <taxon>Anthemideae</taxon>
        <taxon>Artemisiinae</taxon>
        <taxon>Artemisia</taxon>
    </lineage>
</organism>
<feature type="signal peptide" evidence="1">
    <location>
        <begin position="1"/>
        <end position="17"/>
    </location>
</feature>
<protein>
    <submittedName>
        <fullName evidence="2">RNA-directed DNA polymerase, eukaryota, Reverse transcriptase zinc-binding domain protein</fullName>
    </submittedName>
</protein>
<comment type="caution">
    <text evidence="2">The sequence shown here is derived from an EMBL/GenBank/DDBJ whole genome shotgun (WGS) entry which is preliminary data.</text>
</comment>
<dbReference type="AlphaFoldDB" id="A0A2U1L649"/>
<keyword evidence="2" id="KW-0695">RNA-directed DNA polymerase</keyword>
<dbReference type="Proteomes" id="UP000245207">
    <property type="component" value="Unassembled WGS sequence"/>
</dbReference>
<keyword evidence="2" id="KW-0808">Transferase</keyword>
<keyword evidence="3" id="KW-1185">Reference proteome</keyword>
<reference evidence="2 3" key="1">
    <citation type="journal article" date="2018" name="Mol. Plant">
        <title>The genome of Artemisia annua provides insight into the evolution of Asteraceae family and artemisinin biosynthesis.</title>
        <authorList>
            <person name="Shen Q."/>
            <person name="Zhang L."/>
            <person name="Liao Z."/>
            <person name="Wang S."/>
            <person name="Yan T."/>
            <person name="Shi P."/>
            <person name="Liu M."/>
            <person name="Fu X."/>
            <person name="Pan Q."/>
            <person name="Wang Y."/>
            <person name="Lv Z."/>
            <person name="Lu X."/>
            <person name="Zhang F."/>
            <person name="Jiang W."/>
            <person name="Ma Y."/>
            <person name="Chen M."/>
            <person name="Hao X."/>
            <person name="Li L."/>
            <person name="Tang Y."/>
            <person name="Lv G."/>
            <person name="Zhou Y."/>
            <person name="Sun X."/>
            <person name="Brodelius P.E."/>
            <person name="Rose J.K.C."/>
            <person name="Tang K."/>
        </authorList>
    </citation>
    <scope>NUCLEOTIDE SEQUENCE [LARGE SCALE GENOMIC DNA]</scope>
    <source>
        <strain evidence="3">cv. Huhao1</strain>
        <tissue evidence="2">Leaf</tissue>
    </source>
</reference>
<dbReference type="EMBL" id="PKPP01011266">
    <property type="protein sequence ID" value="PWA44472.1"/>
    <property type="molecule type" value="Genomic_DNA"/>
</dbReference>
<accession>A0A2U1L649</accession>
<feature type="chain" id="PRO_5015538827" evidence="1">
    <location>
        <begin position="18"/>
        <end position="155"/>
    </location>
</feature>
<keyword evidence="2" id="KW-0548">Nucleotidyltransferase</keyword>
<proteinExistence type="predicted"/>